<keyword evidence="2" id="KW-1185">Reference proteome</keyword>
<protein>
    <recommendedName>
        <fullName evidence="3">HEAT repeat domain-containing protein</fullName>
    </recommendedName>
</protein>
<dbReference type="Proteomes" id="UP000824280">
    <property type="component" value="Chromosome"/>
</dbReference>
<evidence type="ECO:0000313" key="2">
    <source>
        <dbReference type="Proteomes" id="UP000824280"/>
    </source>
</evidence>
<gene>
    <name evidence="1" type="ORF">K3166_03625</name>
</gene>
<proteinExistence type="predicted"/>
<organism evidence="1 2">
    <name type="scientific">Qipengyuania psychrotolerans</name>
    <dbReference type="NCBI Taxonomy" id="2867238"/>
    <lineage>
        <taxon>Bacteria</taxon>
        <taxon>Pseudomonadati</taxon>
        <taxon>Pseudomonadota</taxon>
        <taxon>Alphaproteobacteria</taxon>
        <taxon>Sphingomonadales</taxon>
        <taxon>Erythrobacteraceae</taxon>
        <taxon>Qipengyuania</taxon>
    </lineage>
</organism>
<name>A0ABX8ZI05_9SPHN</name>
<accession>A0ABX8ZI05</accession>
<dbReference type="RefSeq" id="WP_221423334.1">
    <property type="nucleotide sequence ID" value="NZ_CP081297.1"/>
</dbReference>
<sequence>MRIDPQLRALRGNTASQRNAQQALEDARDEWRDVSASKEIEELERYGAGMPLDQCPALTALFEGSRAKSMAETLVAGTLEALRGNPLGQVPFRHQHSEGLSVLQLAHSGRAALTLLLYSDTGHEAPASACFSGGDRIEAVLAGAADVRFLELLEDRGTSAAIDCTARRVVDGEVMRFSGFAQTKSIERVHGRMVVLRLARSDAAPCDAREFALDDGRLLHRASGSRAESRQEMMLALLGRMGRSDAAPLIAEMTCEGSDHIRWQAMRECLALDTVTGFAALGDMARNAGDPLAATAGALHAQLIETYPQLARLETQKCPA</sequence>
<evidence type="ECO:0008006" key="3">
    <source>
        <dbReference type="Google" id="ProtNLM"/>
    </source>
</evidence>
<reference evidence="1 2" key="1">
    <citation type="submission" date="2021-08" db="EMBL/GenBank/DDBJ databases">
        <title>Comparative Genomics Analysis of the Genus Qipengyuania Reveals Extensive Genetic Diversity and Metabolic Versatility, Including the Description of Fifteen Novel Species.</title>
        <authorList>
            <person name="Liu Y."/>
        </authorList>
    </citation>
    <scope>NUCLEOTIDE SEQUENCE [LARGE SCALE GENOMIC DNA]</scope>
    <source>
        <strain evidence="1 2">1XM2-8</strain>
    </source>
</reference>
<evidence type="ECO:0000313" key="1">
    <source>
        <dbReference type="EMBL" id="QZD87799.1"/>
    </source>
</evidence>
<dbReference type="EMBL" id="CP081297">
    <property type="protein sequence ID" value="QZD87799.1"/>
    <property type="molecule type" value="Genomic_DNA"/>
</dbReference>